<reference evidence="4" key="3">
    <citation type="submission" date="2010-09" db="EMBL/GenBank/DDBJ databases">
        <title>Annotation of Gaeumannomyces graminis var. tritici R3-111a-1.</title>
        <authorList>
            <consortium name="The Broad Institute Genome Sequencing Platform"/>
            <person name="Ma L.-J."/>
            <person name="Dead R."/>
            <person name="Young S.K."/>
            <person name="Zeng Q."/>
            <person name="Gargeya S."/>
            <person name="Fitzgerald M."/>
            <person name="Haas B."/>
            <person name="Abouelleil A."/>
            <person name="Alvarado L."/>
            <person name="Arachchi H.M."/>
            <person name="Berlin A."/>
            <person name="Brown A."/>
            <person name="Chapman S.B."/>
            <person name="Chen Z."/>
            <person name="Dunbar C."/>
            <person name="Freedman E."/>
            <person name="Gearin G."/>
            <person name="Gellesch M."/>
            <person name="Goldberg J."/>
            <person name="Griggs A."/>
            <person name="Gujja S."/>
            <person name="Heiman D."/>
            <person name="Howarth C."/>
            <person name="Larson L."/>
            <person name="Lui A."/>
            <person name="MacDonald P.J.P."/>
            <person name="Mehta T."/>
            <person name="Montmayeur A."/>
            <person name="Murphy C."/>
            <person name="Neiman D."/>
            <person name="Pearson M."/>
            <person name="Priest M."/>
            <person name="Roberts A."/>
            <person name="Saif S."/>
            <person name="Shea T."/>
            <person name="Shenoy N."/>
            <person name="Sisk P."/>
            <person name="Stolte C."/>
            <person name="Sykes S."/>
            <person name="Yandava C."/>
            <person name="Wortman J."/>
            <person name="Nusbaum C."/>
            <person name="Birren B."/>
        </authorList>
    </citation>
    <scope>NUCLEOTIDE SEQUENCE</scope>
    <source>
        <strain evidence="4">R3-111a-1</strain>
    </source>
</reference>
<dbReference type="VEuPathDB" id="FungiDB:GGTG_06606"/>
<dbReference type="EnsemblFungi" id="EJT76690">
    <property type="protein sequence ID" value="EJT76690"/>
    <property type="gene ID" value="GGTG_06606"/>
</dbReference>
<reference evidence="6" key="1">
    <citation type="submission" date="2010-07" db="EMBL/GenBank/DDBJ databases">
        <title>The genome sequence of Gaeumannomyces graminis var. tritici strain R3-111a-1.</title>
        <authorList>
            <consortium name="The Broad Institute Genome Sequencing Platform"/>
            <person name="Ma L.-J."/>
            <person name="Dead R."/>
            <person name="Young S."/>
            <person name="Zeng Q."/>
            <person name="Koehrsen M."/>
            <person name="Alvarado L."/>
            <person name="Berlin A."/>
            <person name="Chapman S.B."/>
            <person name="Chen Z."/>
            <person name="Freedman E."/>
            <person name="Gellesch M."/>
            <person name="Goldberg J."/>
            <person name="Griggs A."/>
            <person name="Gujja S."/>
            <person name="Heilman E.R."/>
            <person name="Heiman D."/>
            <person name="Hepburn T."/>
            <person name="Howarth C."/>
            <person name="Jen D."/>
            <person name="Larson L."/>
            <person name="Mehta T."/>
            <person name="Neiman D."/>
            <person name="Pearson M."/>
            <person name="Roberts A."/>
            <person name="Saif S."/>
            <person name="Shea T."/>
            <person name="Shenoy N."/>
            <person name="Sisk P."/>
            <person name="Stolte C."/>
            <person name="Sykes S."/>
            <person name="Walk T."/>
            <person name="White J."/>
            <person name="Yandava C."/>
            <person name="Haas B."/>
            <person name="Nusbaum C."/>
            <person name="Birren B."/>
        </authorList>
    </citation>
    <scope>NUCLEOTIDE SEQUENCE [LARGE SCALE GENOMIC DNA]</scope>
    <source>
        <strain evidence="6">R3-111a-1</strain>
    </source>
</reference>
<feature type="region of interest" description="Disordered" evidence="2">
    <location>
        <begin position="1"/>
        <end position="43"/>
    </location>
</feature>
<dbReference type="InterPro" id="IPR007111">
    <property type="entry name" value="NACHT_NTPase"/>
</dbReference>
<evidence type="ECO:0000313" key="6">
    <source>
        <dbReference type="Proteomes" id="UP000006039"/>
    </source>
</evidence>
<reference evidence="5" key="5">
    <citation type="submission" date="2018-04" db="UniProtKB">
        <authorList>
            <consortium name="EnsemblFungi"/>
        </authorList>
    </citation>
    <scope>IDENTIFICATION</scope>
    <source>
        <strain evidence="5">R3-111a-1</strain>
    </source>
</reference>
<evidence type="ECO:0000256" key="2">
    <source>
        <dbReference type="SAM" id="MobiDB-lite"/>
    </source>
</evidence>
<reference evidence="4" key="2">
    <citation type="submission" date="2010-07" db="EMBL/GenBank/DDBJ databases">
        <authorList>
            <consortium name="The Broad Institute Genome Sequencing Platform"/>
            <consortium name="Broad Institute Genome Sequencing Center for Infectious Disease"/>
            <person name="Ma L.-J."/>
            <person name="Dead R."/>
            <person name="Young S."/>
            <person name="Zeng Q."/>
            <person name="Koehrsen M."/>
            <person name="Alvarado L."/>
            <person name="Berlin A."/>
            <person name="Chapman S.B."/>
            <person name="Chen Z."/>
            <person name="Freedman E."/>
            <person name="Gellesch M."/>
            <person name="Goldberg J."/>
            <person name="Griggs A."/>
            <person name="Gujja S."/>
            <person name="Heilman E.R."/>
            <person name="Heiman D."/>
            <person name="Hepburn T."/>
            <person name="Howarth C."/>
            <person name="Jen D."/>
            <person name="Larson L."/>
            <person name="Mehta T."/>
            <person name="Neiman D."/>
            <person name="Pearson M."/>
            <person name="Roberts A."/>
            <person name="Saif S."/>
            <person name="Shea T."/>
            <person name="Shenoy N."/>
            <person name="Sisk P."/>
            <person name="Stolte C."/>
            <person name="Sykes S."/>
            <person name="Walk T."/>
            <person name="White J."/>
            <person name="Yandava C."/>
            <person name="Haas B."/>
            <person name="Nusbaum C."/>
            <person name="Birren B."/>
        </authorList>
    </citation>
    <scope>NUCLEOTIDE SEQUENCE</scope>
    <source>
        <strain evidence="4">R3-111a-1</strain>
    </source>
</reference>
<dbReference type="PANTHER" id="PTHR10039:SF14">
    <property type="entry name" value="NACHT DOMAIN-CONTAINING PROTEIN"/>
    <property type="match status" value="1"/>
</dbReference>
<evidence type="ECO:0000256" key="1">
    <source>
        <dbReference type="ARBA" id="ARBA00022737"/>
    </source>
</evidence>
<dbReference type="eggNOG" id="KOG1721">
    <property type="taxonomic scope" value="Eukaryota"/>
</dbReference>
<evidence type="ECO:0000313" key="4">
    <source>
        <dbReference type="EMBL" id="EJT76690.1"/>
    </source>
</evidence>
<dbReference type="OrthoDB" id="21416at2759"/>
<dbReference type="EMBL" id="GL385397">
    <property type="protein sequence ID" value="EJT76690.1"/>
    <property type="molecule type" value="Genomic_DNA"/>
</dbReference>
<dbReference type="Proteomes" id="UP000006039">
    <property type="component" value="Unassembled WGS sequence"/>
</dbReference>
<keyword evidence="6" id="KW-1185">Reference proteome</keyword>
<dbReference type="PROSITE" id="PS50837">
    <property type="entry name" value="NACHT"/>
    <property type="match status" value="1"/>
</dbReference>
<feature type="domain" description="NACHT" evidence="3">
    <location>
        <begin position="321"/>
        <end position="470"/>
    </location>
</feature>
<dbReference type="RefSeq" id="XP_009222690.1">
    <property type="nucleotide sequence ID" value="XM_009224426.1"/>
</dbReference>
<dbReference type="AlphaFoldDB" id="J3NZA7"/>
<reference evidence="5" key="4">
    <citation type="journal article" date="2015" name="G3 (Bethesda)">
        <title>Genome sequences of three phytopathogenic species of the Magnaporthaceae family of fungi.</title>
        <authorList>
            <person name="Okagaki L.H."/>
            <person name="Nunes C.C."/>
            <person name="Sailsbery J."/>
            <person name="Clay B."/>
            <person name="Brown D."/>
            <person name="John T."/>
            <person name="Oh Y."/>
            <person name="Young N."/>
            <person name="Fitzgerald M."/>
            <person name="Haas B.J."/>
            <person name="Zeng Q."/>
            <person name="Young S."/>
            <person name="Adiconis X."/>
            <person name="Fan L."/>
            <person name="Levin J.Z."/>
            <person name="Mitchell T.K."/>
            <person name="Okubara P.A."/>
            <person name="Farman M.L."/>
            <person name="Kohn L.M."/>
            <person name="Birren B."/>
            <person name="Ma L.-J."/>
            <person name="Dean R.A."/>
        </authorList>
    </citation>
    <scope>NUCLEOTIDE SEQUENCE</scope>
    <source>
        <strain evidence="5">R3-111a-1</strain>
    </source>
</reference>
<evidence type="ECO:0000259" key="3">
    <source>
        <dbReference type="PROSITE" id="PS50837"/>
    </source>
</evidence>
<organism evidence="4">
    <name type="scientific">Gaeumannomyces tritici (strain R3-111a-1)</name>
    <name type="common">Wheat and barley take-all root rot fungus</name>
    <name type="synonym">Gaeumannomyces graminis var. tritici</name>
    <dbReference type="NCBI Taxonomy" id="644352"/>
    <lineage>
        <taxon>Eukaryota</taxon>
        <taxon>Fungi</taxon>
        <taxon>Dikarya</taxon>
        <taxon>Ascomycota</taxon>
        <taxon>Pezizomycotina</taxon>
        <taxon>Sordariomycetes</taxon>
        <taxon>Sordariomycetidae</taxon>
        <taxon>Magnaporthales</taxon>
        <taxon>Magnaporthaceae</taxon>
        <taxon>Gaeumannomyces</taxon>
    </lineage>
</organism>
<dbReference type="SUPFAM" id="SSF52540">
    <property type="entry name" value="P-loop containing nucleoside triphosphate hydrolases"/>
    <property type="match status" value="1"/>
</dbReference>
<dbReference type="InterPro" id="IPR056884">
    <property type="entry name" value="NPHP3-like_N"/>
</dbReference>
<protein>
    <recommendedName>
        <fullName evidence="3">NACHT domain-containing protein</fullName>
    </recommendedName>
</protein>
<evidence type="ECO:0000313" key="5">
    <source>
        <dbReference type="EnsemblFungi" id="EJT76690"/>
    </source>
</evidence>
<dbReference type="PANTHER" id="PTHR10039">
    <property type="entry name" value="AMELOGENIN"/>
    <property type="match status" value="1"/>
</dbReference>
<sequence>MSSPGSAARAAPMVNASPPPVTMSGPATATEATPGASRRTNSKLEKALEDLKQNLTKDQRASFQACGREDVEAAIRSIQDRLGAKRRLPNLQRLSKFVDLLGQLAIAGGDFVSVNGPSSFLWAPLRHALEQASRATGTQGHCLDKLVDILGQIGDIFPQLNEYHKLFVSHPDVILIVDHYQEVILKFHTGLMEVFNRSAWRSVFDSSWRRFSKMADEIKETLLRIRKLLDEAKATASVREIQALRYQLTQESQVAACREDEASKERRRVHLQEIVNKLAAPQYLDDQEDLQRRTHESARGDWLFRHEAFIRWVDVDDETHRVLDLNGCPGAGKTFLVSNVIRHLQELKGKPTEGIPLAYFFFKNDTQSKVGTTCTAALRALIEQLVKGDSSQTLLDHAFQILSTVNTPSKNQLAELASTALRSRRFCFLILDGLDECETADREMLLDWLRKLTCTPGESPFTLRILLSGRREDYLERTIATLPQTSSVRVDAVDGHAICIRLYTEEQAEAIRTSFKASHDTREIILDKITSRAEGMFLFAHVVLQYLIALPTLEDLLEELQDEVFPSQLGDAYDRIAVQVLDRHPNPSLPARPKESRKLVMAKQLLSWVSCASRPLAWREIQARFMISTQAGPERDAYTRMAKFTPKQLCGCFVDISGTGSESERTVHIVHRTASDKGVSEA</sequence>
<accession>J3NZA7</accession>
<name>J3NZA7_GAET3</name>
<dbReference type="Pfam" id="PF24883">
    <property type="entry name" value="NPHP3_N"/>
    <property type="match status" value="1"/>
</dbReference>
<gene>
    <name evidence="5" type="primary">20347064</name>
    <name evidence="4" type="ORF">GGTG_06606</name>
</gene>
<dbReference type="STRING" id="644352.J3NZA7"/>
<feature type="compositionally biased region" description="Low complexity" evidence="2">
    <location>
        <begin position="25"/>
        <end position="36"/>
    </location>
</feature>
<dbReference type="HOGENOM" id="CLU_002406_4_0_1"/>
<keyword evidence="1" id="KW-0677">Repeat</keyword>
<dbReference type="InterPro" id="IPR027417">
    <property type="entry name" value="P-loop_NTPase"/>
</dbReference>
<dbReference type="Gene3D" id="3.40.50.300">
    <property type="entry name" value="P-loop containing nucleotide triphosphate hydrolases"/>
    <property type="match status" value="1"/>
</dbReference>
<proteinExistence type="predicted"/>
<dbReference type="GeneID" id="20347064"/>